<accession>A0ACC6P440</accession>
<comment type="caution">
    <text evidence="1">The sequence shown here is derived from an EMBL/GenBank/DDBJ whole genome shotgun (WGS) entry which is preliminary data.</text>
</comment>
<sequence>MNDTNDLAPAPWPPARQPVTPARALRAVWRGVRLLTVFAQGRLALTRFPELTPAQRDAVLMNWSRDVLRALGVQLDVAGEPAPGPVLVVANHLSWLDIMAINARTPARFVAKSEIRSWPLVGTLCALSGTLFISREKRSDARRMVSDLTQRLQQGEVMGFFPEGTTGEGNTVLRFYGNLFQSALQSGAPIQPLALRYANASGGYCPDTYFGGDVSFAQSVWRVLCAPHVTCQLRFLPALDTTPASPDTSAPDRNQLARDAHAQISATLATLDAARSTAPLAS</sequence>
<dbReference type="EMBL" id="JAWDIE010000018">
    <property type="protein sequence ID" value="MEJ7139000.1"/>
    <property type="molecule type" value="Genomic_DNA"/>
</dbReference>
<gene>
    <name evidence="1" type="ORF">RV045_11255</name>
</gene>
<keyword evidence="1" id="KW-0808">Transferase</keyword>
<organism evidence="1 2">
    <name type="scientific">Amphibiibacter pelophylacis</name>
    <dbReference type="NCBI Taxonomy" id="1799477"/>
    <lineage>
        <taxon>Bacteria</taxon>
        <taxon>Pseudomonadati</taxon>
        <taxon>Pseudomonadota</taxon>
        <taxon>Betaproteobacteria</taxon>
        <taxon>Burkholderiales</taxon>
        <taxon>Sphaerotilaceae</taxon>
        <taxon>Amphibiibacter</taxon>
    </lineage>
</organism>
<keyword evidence="1" id="KW-0012">Acyltransferase</keyword>
<reference evidence="1" key="1">
    <citation type="submission" date="2023-10" db="EMBL/GenBank/DDBJ databases">
        <title>Amphibacter perezi, gen. nov., sp. nov. a novel taxa of the family Comamonadaceae, class Betaproteobacteria isolated from the skin microbiota of Pelophylax perezi from different populations.</title>
        <authorList>
            <person name="Costa S."/>
            <person name="Proenca D.N."/>
            <person name="Lopes I."/>
            <person name="Morais P.V."/>
        </authorList>
    </citation>
    <scope>NUCLEOTIDE SEQUENCE</scope>
    <source>
        <strain evidence="1">SL12-8</strain>
    </source>
</reference>
<dbReference type="Proteomes" id="UP001364695">
    <property type="component" value="Unassembled WGS sequence"/>
</dbReference>
<evidence type="ECO:0000313" key="2">
    <source>
        <dbReference type="Proteomes" id="UP001364695"/>
    </source>
</evidence>
<proteinExistence type="predicted"/>
<keyword evidence="2" id="KW-1185">Reference proteome</keyword>
<evidence type="ECO:0000313" key="1">
    <source>
        <dbReference type="EMBL" id="MEJ7139000.1"/>
    </source>
</evidence>
<protein>
    <submittedName>
        <fullName evidence="1">Lysophospholipid acyltransferase family protein</fullName>
    </submittedName>
</protein>
<name>A0ACC6P440_9BURK</name>